<organism evidence="2">
    <name type="scientific">Darwinula stevensoni</name>
    <dbReference type="NCBI Taxonomy" id="69355"/>
    <lineage>
        <taxon>Eukaryota</taxon>
        <taxon>Metazoa</taxon>
        <taxon>Ecdysozoa</taxon>
        <taxon>Arthropoda</taxon>
        <taxon>Crustacea</taxon>
        <taxon>Oligostraca</taxon>
        <taxon>Ostracoda</taxon>
        <taxon>Podocopa</taxon>
        <taxon>Podocopida</taxon>
        <taxon>Darwinulocopina</taxon>
        <taxon>Darwinuloidea</taxon>
        <taxon>Darwinulidae</taxon>
        <taxon>Darwinula</taxon>
    </lineage>
</organism>
<name>A0A7R9A5N6_9CRUS</name>
<dbReference type="EMBL" id="LR901677">
    <property type="protein sequence ID" value="CAD7249150.1"/>
    <property type="molecule type" value="Genomic_DNA"/>
</dbReference>
<proteinExistence type="predicted"/>
<dbReference type="Proteomes" id="UP000677054">
    <property type="component" value="Unassembled WGS sequence"/>
</dbReference>
<protein>
    <submittedName>
        <fullName evidence="2">Uncharacterized protein</fullName>
    </submittedName>
</protein>
<evidence type="ECO:0000256" key="1">
    <source>
        <dbReference type="SAM" id="MobiDB-lite"/>
    </source>
</evidence>
<gene>
    <name evidence="2" type="ORF">DSTB1V02_LOCUS8951</name>
</gene>
<reference evidence="2" key="1">
    <citation type="submission" date="2020-11" db="EMBL/GenBank/DDBJ databases">
        <authorList>
            <person name="Tran Van P."/>
        </authorList>
    </citation>
    <scope>NUCLEOTIDE SEQUENCE</scope>
</reference>
<feature type="region of interest" description="Disordered" evidence="1">
    <location>
        <begin position="126"/>
        <end position="153"/>
    </location>
</feature>
<keyword evidence="3" id="KW-1185">Reference proteome</keyword>
<evidence type="ECO:0000313" key="2">
    <source>
        <dbReference type="EMBL" id="CAD7249150.1"/>
    </source>
</evidence>
<dbReference type="AlphaFoldDB" id="A0A7R9A5N6"/>
<dbReference type="EMBL" id="CAJPEV010002160">
    <property type="protein sequence ID" value="CAG0895906.1"/>
    <property type="molecule type" value="Genomic_DNA"/>
</dbReference>
<evidence type="ECO:0000313" key="3">
    <source>
        <dbReference type="Proteomes" id="UP000677054"/>
    </source>
</evidence>
<accession>A0A7R9A5N6</accession>
<feature type="compositionally biased region" description="Low complexity" evidence="1">
    <location>
        <begin position="139"/>
        <end position="153"/>
    </location>
</feature>
<sequence length="197" mass="21846">MPVVGDRLMVYAVCVVDPGFVLRWEEVVDIPIGAVPSPRFPSPRHCECISESGVFDETLVSGILQLAKGQSRTSLKDAARWIDKHGEMPDPLGPCGRRKGVWRRRKDRAKGLHFDKENNKVLGDLEDGMQEPVNNGFTSSQDVLSDGSSGSSSGRGYIVVLALVKCPEYWTPCPFMCKEATIDLVRPIMKIFLVRDL</sequence>